<reference evidence="2" key="1">
    <citation type="submission" date="2016-08" db="EMBL/GenBank/DDBJ databases">
        <authorList>
            <person name="Loux V."/>
            <person name="Rue O."/>
        </authorList>
    </citation>
    <scope>NUCLEOTIDE SEQUENCE [LARGE SCALE GENOMIC DNA]</scope>
    <source>
        <strain evidence="2">INRA Bc05-F1</strain>
    </source>
</reference>
<proteinExistence type="predicted"/>
<gene>
    <name evidence="1" type="ORF">BC05F1_04202</name>
</gene>
<accession>A0A1C4FAV2</accession>
<organism evidence="1 2">
    <name type="scientific">Bacillus wiedmannii</name>
    <dbReference type="NCBI Taxonomy" id="1890302"/>
    <lineage>
        <taxon>Bacteria</taxon>
        <taxon>Bacillati</taxon>
        <taxon>Bacillota</taxon>
        <taxon>Bacilli</taxon>
        <taxon>Bacillales</taxon>
        <taxon>Bacillaceae</taxon>
        <taxon>Bacillus</taxon>
        <taxon>Bacillus cereus group</taxon>
    </lineage>
</organism>
<dbReference type="AlphaFoldDB" id="A0A1C4FAV2"/>
<dbReference type="Proteomes" id="UP000196052">
    <property type="component" value="Unassembled WGS sequence"/>
</dbReference>
<protein>
    <submittedName>
        <fullName evidence="1">Uncharacterized protein</fullName>
    </submittedName>
</protein>
<name>A0A1C4FAV2_9BACI</name>
<evidence type="ECO:0000313" key="2">
    <source>
        <dbReference type="Proteomes" id="UP000196052"/>
    </source>
</evidence>
<evidence type="ECO:0000313" key="1">
    <source>
        <dbReference type="EMBL" id="SCC52976.1"/>
    </source>
</evidence>
<dbReference type="EMBL" id="FMBE01000014">
    <property type="protein sequence ID" value="SCC52976.1"/>
    <property type="molecule type" value="Genomic_DNA"/>
</dbReference>
<sequence length="33" mass="3692">MTKTKKLNVYAVDWAAPLPTIAVMPTIEKVSQF</sequence>